<keyword evidence="1" id="KW-1133">Transmembrane helix</keyword>
<keyword evidence="5" id="KW-1185">Reference proteome</keyword>
<reference evidence="4 5" key="1">
    <citation type="submission" date="2020-03" db="EMBL/GenBank/DDBJ databases">
        <title>Soil Listeria distribution.</title>
        <authorList>
            <person name="Liao J."/>
            <person name="Wiedmann M."/>
        </authorList>
    </citation>
    <scope>NUCLEOTIDE SEQUENCE [LARGE SCALE GENOMIC DNA]</scope>
    <source>
        <strain evidence="3 5">FSL L7-1515</strain>
        <strain evidence="2 4">FSL L7-1554</strain>
    </source>
</reference>
<dbReference type="Proteomes" id="UP000587800">
    <property type="component" value="Unassembled WGS sequence"/>
</dbReference>
<gene>
    <name evidence="2" type="ORF">HCJ38_07790</name>
    <name evidence="3" type="ORF">HCJ59_01910</name>
</gene>
<organism evidence="2 4">
    <name type="scientific">Listeria immobilis</name>
    <dbReference type="NCBI Taxonomy" id="2713502"/>
    <lineage>
        <taxon>Bacteria</taxon>
        <taxon>Bacillati</taxon>
        <taxon>Bacillota</taxon>
        <taxon>Bacilli</taxon>
        <taxon>Bacillales</taxon>
        <taxon>Listeriaceae</taxon>
        <taxon>Listeria</taxon>
    </lineage>
</organism>
<sequence>MSAILINMFFNNLLTDIIVTVFLGVETLLIIGISVEITDNKNQKKRTTKINEIYLFVLFIITLVASYLFY</sequence>
<dbReference type="EMBL" id="JAASTW010000008">
    <property type="protein sequence ID" value="MBC1488909.1"/>
    <property type="molecule type" value="Genomic_DNA"/>
</dbReference>
<feature type="transmembrane region" description="Helical" evidence="1">
    <location>
        <begin position="17"/>
        <end position="38"/>
    </location>
</feature>
<dbReference type="RefSeq" id="WP_185381009.1">
    <property type="nucleotide sequence ID" value="NZ_JAASTW010000008.1"/>
</dbReference>
<evidence type="ECO:0000313" key="4">
    <source>
        <dbReference type="Proteomes" id="UP000561617"/>
    </source>
</evidence>
<protein>
    <submittedName>
        <fullName evidence="2">Uncharacterized protein</fullName>
    </submittedName>
</protein>
<keyword evidence="1" id="KW-0812">Transmembrane</keyword>
<comment type="caution">
    <text evidence="2">The sequence shown here is derived from an EMBL/GenBank/DDBJ whole genome shotgun (WGS) entry which is preliminary data.</text>
</comment>
<evidence type="ECO:0000313" key="5">
    <source>
        <dbReference type="Proteomes" id="UP000587800"/>
    </source>
</evidence>
<evidence type="ECO:0000313" key="2">
    <source>
        <dbReference type="EMBL" id="MBC1488909.1"/>
    </source>
</evidence>
<feature type="transmembrane region" description="Helical" evidence="1">
    <location>
        <begin position="50"/>
        <end position="69"/>
    </location>
</feature>
<dbReference type="Proteomes" id="UP000561617">
    <property type="component" value="Unassembled WGS sequence"/>
</dbReference>
<accession>A0A7X0X7E1</accession>
<dbReference type="EMBL" id="JAASUB010000002">
    <property type="protein sequence ID" value="MBC1508665.1"/>
    <property type="molecule type" value="Genomic_DNA"/>
</dbReference>
<evidence type="ECO:0000256" key="1">
    <source>
        <dbReference type="SAM" id="Phobius"/>
    </source>
</evidence>
<dbReference type="AlphaFoldDB" id="A0A7X0X7E1"/>
<proteinExistence type="predicted"/>
<name>A0A7X0X7E1_9LIST</name>
<evidence type="ECO:0000313" key="3">
    <source>
        <dbReference type="EMBL" id="MBC1508665.1"/>
    </source>
</evidence>
<keyword evidence="1" id="KW-0472">Membrane</keyword>